<keyword evidence="2" id="KW-0805">Transcription regulation</keyword>
<keyword evidence="4" id="KW-0804">Transcription</keyword>
<dbReference type="PANTHER" id="PTHR30055">
    <property type="entry name" value="HTH-TYPE TRANSCRIPTIONAL REGULATOR RUTR"/>
    <property type="match status" value="1"/>
</dbReference>
<comment type="caution">
    <text evidence="7">The sequence shown here is derived from an EMBL/GenBank/DDBJ whole genome shotgun (WGS) entry which is preliminary data.</text>
</comment>
<organism evidence="7 8">
    <name type="scientific">Actinomadura syzygii</name>
    <dbReference type="NCBI Taxonomy" id="1427538"/>
    <lineage>
        <taxon>Bacteria</taxon>
        <taxon>Bacillati</taxon>
        <taxon>Actinomycetota</taxon>
        <taxon>Actinomycetes</taxon>
        <taxon>Streptosporangiales</taxon>
        <taxon>Thermomonosporaceae</taxon>
        <taxon>Actinomadura</taxon>
    </lineage>
</organism>
<sequence length="243" mass="26152">MPTPSPSVWLRPERPSRDRRLSRDRIVARAVAVLDAEGARGLSMRRIASDLGVTAGSLYWYVTTKDELLELALDHVLGEVAEDGAAPADRWRDALGGLARRHRAMLLRHPWVLSGLAGQPNLGPNALALAEAGLTILSRAGFADGDLDAALAVVNDHVVGAMMAETSWRAALDRTGGGAEWRDQAADHLRRIADEHPLLGARMSAAAGAEIDVDRECERRFAFALDCLLDGLEARRPSPCGDA</sequence>
<protein>
    <submittedName>
        <fullName evidence="7">TetR/AcrR family transcriptional regulator</fullName>
    </submittedName>
</protein>
<dbReference type="SUPFAM" id="SSF48498">
    <property type="entry name" value="Tetracyclin repressor-like, C-terminal domain"/>
    <property type="match status" value="1"/>
</dbReference>
<dbReference type="GO" id="GO:0003700">
    <property type="term" value="F:DNA-binding transcription factor activity"/>
    <property type="evidence" value="ECO:0007669"/>
    <property type="project" value="TreeGrafter"/>
</dbReference>
<dbReference type="AlphaFoldDB" id="A0A5D0UGU5"/>
<dbReference type="Proteomes" id="UP000322634">
    <property type="component" value="Unassembled WGS sequence"/>
</dbReference>
<reference evidence="7 8" key="1">
    <citation type="submission" date="2019-08" db="EMBL/GenBank/DDBJ databases">
        <title>Actinomadura sp. nov. CYP1-5 isolated from mountain soil.</title>
        <authorList>
            <person name="Songsumanus A."/>
            <person name="Kuncharoen N."/>
            <person name="Kudo T."/>
            <person name="Yuki M."/>
            <person name="Igarashi Y."/>
            <person name="Tanasupawat S."/>
        </authorList>
    </citation>
    <scope>NUCLEOTIDE SEQUENCE [LARGE SCALE GENOMIC DNA]</scope>
    <source>
        <strain evidence="7 8">GKU157</strain>
    </source>
</reference>
<evidence type="ECO:0000259" key="6">
    <source>
        <dbReference type="PROSITE" id="PS50977"/>
    </source>
</evidence>
<dbReference type="Pfam" id="PF00440">
    <property type="entry name" value="TetR_N"/>
    <property type="match status" value="1"/>
</dbReference>
<dbReference type="RefSeq" id="WP_148349392.1">
    <property type="nucleotide sequence ID" value="NZ_JBHSBF010000008.1"/>
</dbReference>
<keyword evidence="8" id="KW-1185">Reference proteome</keyword>
<name>A0A5D0UGU5_9ACTN</name>
<evidence type="ECO:0000313" key="7">
    <source>
        <dbReference type="EMBL" id="TYC16845.1"/>
    </source>
</evidence>
<dbReference type="PANTHER" id="PTHR30055:SF151">
    <property type="entry name" value="TRANSCRIPTIONAL REGULATORY PROTEIN"/>
    <property type="match status" value="1"/>
</dbReference>
<keyword evidence="3 5" id="KW-0238">DNA-binding</keyword>
<gene>
    <name evidence="7" type="ORF">FXF65_09930</name>
</gene>
<dbReference type="OrthoDB" id="3214072at2"/>
<dbReference type="InterPro" id="IPR050109">
    <property type="entry name" value="HTH-type_TetR-like_transc_reg"/>
</dbReference>
<dbReference type="Pfam" id="PF02909">
    <property type="entry name" value="TetR_C_1"/>
    <property type="match status" value="1"/>
</dbReference>
<dbReference type="EMBL" id="VSFF01000003">
    <property type="protein sequence ID" value="TYC16845.1"/>
    <property type="molecule type" value="Genomic_DNA"/>
</dbReference>
<evidence type="ECO:0000256" key="4">
    <source>
        <dbReference type="ARBA" id="ARBA00023163"/>
    </source>
</evidence>
<evidence type="ECO:0000256" key="5">
    <source>
        <dbReference type="PROSITE-ProRule" id="PRU00335"/>
    </source>
</evidence>
<feature type="DNA-binding region" description="H-T-H motif" evidence="5">
    <location>
        <begin position="43"/>
        <end position="62"/>
    </location>
</feature>
<dbReference type="PRINTS" id="PR00400">
    <property type="entry name" value="TETREPRESSOR"/>
</dbReference>
<evidence type="ECO:0000256" key="1">
    <source>
        <dbReference type="ARBA" id="ARBA00022491"/>
    </source>
</evidence>
<accession>A0A5D0UGU5</accession>
<dbReference type="InterPro" id="IPR003012">
    <property type="entry name" value="Tet_transcr_reg_TetR"/>
</dbReference>
<dbReference type="InterPro" id="IPR009057">
    <property type="entry name" value="Homeodomain-like_sf"/>
</dbReference>
<dbReference type="GO" id="GO:0000976">
    <property type="term" value="F:transcription cis-regulatory region binding"/>
    <property type="evidence" value="ECO:0007669"/>
    <property type="project" value="TreeGrafter"/>
</dbReference>
<dbReference type="GO" id="GO:0045892">
    <property type="term" value="P:negative regulation of DNA-templated transcription"/>
    <property type="evidence" value="ECO:0007669"/>
    <property type="project" value="InterPro"/>
</dbReference>
<dbReference type="InterPro" id="IPR001647">
    <property type="entry name" value="HTH_TetR"/>
</dbReference>
<proteinExistence type="predicted"/>
<dbReference type="PROSITE" id="PS50977">
    <property type="entry name" value="HTH_TETR_2"/>
    <property type="match status" value="1"/>
</dbReference>
<keyword evidence="1" id="KW-0678">Repressor</keyword>
<dbReference type="InterPro" id="IPR036271">
    <property type="entry name" value="Tet_transcr_reg_TetR-rel_C_sf"/>
</dbReference>
<dbReference type="Gene3D" id="1.10.10.60">
    <property type="entry name" value="Homeodomain-like"/>
    <property type="match status" value="1"/>
</dbReference>
<evidence type="ECO:0000313" key="8">
    <source>
        <dbReference type="Proteomes" id="UP000322634"/>
    </source>
</evidence>
<evidence type="ECO:0000256" key="2">
    <source>
        <dbReference type="ARBA" id="ARBA00023015"/>
    </source>
</evidence>
<dbReference type="InterPro" id="IPR004111">
    <property type="entry name" value="Repressor_TetR_C"/>
</dbReference>
<dbReference type="GO" id="GO:0046677">
    <property type="term" value="P:response to antibiotic"/>
    <property type="evidence" value="ECO:0007669"/>
    <property type="project" value="InterPro"/>
</dbReference>
<dbReference type="Gene3D" id="1.10.357.10">
    <property type="entry name" value="Tetracycline Repressor, domain 2"/>
    <property type="match status" value="1"/>
</dbReference>
<evidence type="ECO:0000256" key="3">
    <source>
        <dbReference type="ARBA" id="ARBA00023125"/>
    </source>
</evidence>
<feature type="domain" description="HTH tetR-type" evidence="6">
    <location>
        <begin position="20"/>
        <end position="80"/>
    </location>
</feature>
<dbReference type="SUPFAM" id="SSF46689">
    <property type="entry name" value="Homeodomain-like"/>
    <property type="match status" value="1"/>
</dbReference>